<keyword evidence="1" id="KW-0472">Membrane</keyword>
<dbReference type="AlphaFoldDB" id="A0A841C5Q6"/>
<feature type="transmembrane region" description="Helical" evidence="1">
    <location>
        <begin position="267"/>
        <end position="287"/>
    </location>
</feature>
<keyword evidence="1" id="KW-0812">Transmembrane</keyword>
<feature type="transmembrane region" description="Helical" evidence="1">
    <location>
        <begin position="135"/>
        <end position="156"/>
    </location>
</feature>
<feature type="transmembrane region" description="Helical" evidence="1">
    <location>
        <begin position="107"/>
        <end position="123"/>
    </location>
</feature>
<dbReference type="Proteomes" id="UP000587527">
    <property type="component" value="Unassembled WGS sequence"/>
</dbReference>
<accession>A0A841C5Q6</accession>
<evidence type="ECO:0000259" key="2">
    <source>
        <dbReference type="PROSITE" id="PS50883"/>
    </source>
</evidence>
<dbReference type="PANTHER" id="PTHR44757">
    <property type="entry name" value="DIGUANYLATE CYCLASE DGCP"/>
    <property type="match status" value="1"/>
</dbReference>
<dbReference type="SUPFAM" id="SSF141868">
    <property type="entry name" value="EAL domain-like"/>
    <property type="match status" value="1"/>
</dbReference>
<feature type="domain" description="EAL" evidence="2">
    <location>
        <begin position="499"/>
        <end position="755"/>
    </location>
</feature>
<protein>
    <submittedName>
        <fullName evidence="4">Diguanylate cyclase (GGDEF)-like protein</fullName>
    </submittedName>
</protein>
<keyword evidence="1" id="KW-1133">Transmembrane helix</keyword>
<reference evidence="4 5" key="1">
    <citation type="submission" date="2020-08" db="EMBL/GenBank/DDBJ databases">
        <title>Sequencing the genomes of 1000 actinobacteria strains.</title>
        <authorList>
            <person name="Klenk H.-P."/>
        </authorList>
    </citation>
    <scope>NUCLEOTIDE SEQUENCE [LARGE SCALE GENOMIC DNA]</scope>
    <source>
        <strain evidence="4 5">DSM 45362</strain>
    </source>
</reference>
<dbReference type="PANTHER" id="PTHR44757:SF2">
    <property type="entry name" value="BIOFILM ARCHITECTURE MAINTENANCE PROTEIN MBAA"/>
    <property type="match status" value="1"/>
</dbReference>
<dbReference type="RefSeq" id="WP_184846511.1">
    <property type="nucleotide sequence ID" value="NZ_JACHMN010000003.1"/>
</dbReference>
<gene>
    <name evidence="4" type="ORF">F4553_007836</name>
</gene>
<name>A0A841C5Q6_9ACTN</name>
<feature type="transmembrane region" description="Helical" evidence="1">
    <location>
        <begin position="195"/>
        <end position="216"/>
    </location>
</feature>
<dbReference type="CDD" id="cd01949">
    <property type="entry name" value="GGDEF"/>
    <property type="match status" value="1"/>
</dbReference>
<feature type="transmembrane region" description="Helical" evidence="1">
    <location>
        <begin position="69"/>
        <end position="87"/>
    </location>
</feature>
<evidence type="ECO:0000313" key="4">
    <source>
        <dbReference type="EMBL" id="MBB5874402.1"/>
    </source>
</evidence>
<dbReference type="SMART" id="SM00052">
    <property type="entry name" value="EAL"/>
    <property type="match status" value="1"/>
</dbReference>
<feature type="transmembrane region" description="Helical" evidence="1">
    <location>
        <begin position="162"/>
        <end position="183"/>
    </location>
</feature>
<dbReference type="NCBIfam" id="TIGR00254">
    <property type="entry name" value="GGDEF"/>
    <property type="match status" value="1"/>
</dbReference>
<feature type="transmembrane region" description="Helical" evidence="1">
    <location>
        <begin position="39"/>
        <end position="60"/>
    </location>
</feature>
<feature type="transmembrane region" description="Helical" evidence="1">
    <location>
        <begin position="12"/>
        <end position="33"/>
    </location>
</feature>
<dbReference type="Pfam" id="PF00563">
    <property type="entry name" value="EAL"/>
    <property type="match status" value="1"/>
</dbReference>
<evidence type="ECO:0000259" key="3">
    <source>
        <dbReference type="PROSITE" id="PS50887"/>
    </source>
</evidence>
<dbReference type="InterPro" id="IPR000160">
    <property type="entry name" value="GGDEF_dom"/>
</dbReference>
<feature type="domain" description="GGDEF" evidence="3">
    <location>
        <begin position="358"/>
        <end position="490"/>
    </location>
</feature>
<dbReference type="InterPro" id="IPR043128">
    <property type="entry name" value="Rev_trsase/Diguanyl_cyclase"/>
</dbReference>
<dbReference type="CDD" id="cd01948">
    <property type="entry name" value="EAL"/>
    <property type="match status" value="1"/>
</dbReference>
<dbReference type="InterPro" id="IPR029787">
    <property type="entry name" value="Nucleotide_cyclase"/>
</dbReference>
<sequence length="758" mass="81070">MARPTSTDVGARGSGLLPTIFLLGGLLAATVYVTAGSPTISAIAFCTVGLGSAGALAVGIRRYRPAPRWPWGCLAAACLTFLLGALLRNWAADQEGIAQLASDGFTIPGYALMFVGLGGFLLARKGIKRHAVIDGLLVGVGAVLIFAVLFAIPAATIEGRSAAVSTLAGIYPLLDGILVLLVLNLAFTTARQGPSYFMLIGCMALLLVGDIAYAVIGTDGKLSGYPLLDLPFLLGFTLIGASALHPSMTRIGNSASLPVQAWSVRRLLLITPALAVPFVLIVMIDRFSLIDRVIVAIGGALAVALLMVRAVSAVHDYAAAQRRYEYQATHDPLTGLANRALFFAQVRTMLAQRSPPDQPLWVYFLDLDGFKLVNDSRGHTAGDQVIVEVARRLRLSAPDAQIARVGGDEFVIAYRAARPEAILLAEAILQAMRQTLRMPAADVVVTVSIGIAHSSTPESDATAESLLRDADTAMYQAKATGRDTWVVFDPIMRARVQERIDMHLALREALAQEQFRLAFQPIVHLASGRIRGAEALIRWDHPVRGAIPPDAFIPVAEESGVIIEIGRWVIHGALRQLAVWRERGVVSDDFWLSINVSPRQLRDPQLCVEVAAALEQYGVSGSAVMIELTESVMIDPTSGADQALSTLRELGVQLVVDDFGTGFSALGYLRKYPVTGVKIDRSFVAGLGVNPEDEEIVRAVVAMSAALKLSVVAEGVQDRSQQSVLSGLGVIYGQGWLWGRPVDAASFELAWSMTSANR</sequence>
<feature type="transmembrane region" description="Helical" evidence="1">
    <location>
        <begin position="228"/>
        <end position="246"/>
    </location>
</feature>
<evidence type="ECO:0000256" key="1">
    <source>
        <dbReference type="SAM" id="Phobius"/>
    </source>
</evidence>
<comment type="caution">
    <text evidence="4">The sequence shown here is derived from an EMBL/GenBank/DDBJ whole genome shotgun (WGS) entry which is preliminary data.</text>
</comment>
<keyword evidence="5" id="KW-1185">Reference proteome</keyword>
<dbReference type="Gene3D" id="3.30.70.270">
    <property type="match status" value="1"/>
</dbReference>
<dbReference type="InterPro" id="IPR035919">
    <property type="entry name" value="EAL_sf"/>
</dbReference>
<dbReference type="Pfam" id="PF00990">
    <property type="entry name" value="GGDEF"/>
    <property type="match status" value="1"/>
</dbReference>
<dbReference type="SUPFAM" id="SSF55073">
    <property type="entry name" value="Nucleotide cyclase"/>
    <property type="match status" value="1"/>
</dbReference>
<dbReference type="SMART" id="SM00267">
    <property type="entry name" value="GGDEF"/>
    <property type="match status" value="1"/>
</dbReference>
<proteinExistence type="predicted"/>
<dbReference type="Gene3D" id="3.20.20.450">
    <property type="entry name" value="EAL domain"/>
    <property type="match status" value="1"/>
</dbReference>
<dbReference type="InterPro" id="IPR052155">
    <property type="entry name" value="Biofilm_reg_signaling"/>
</dbReference>
<dbReference type="InterPro" id="IPR001633">
    <property type="entry name" value="EAL_dom"/>
</dbReference>
<feature type="transmembrane region" description="Helical" evidence="1">
    <location>
        <begin position="293"/>
        <end position="314"/>
    </location>
</feature>
<organism evidence="4 5">
    <name type="scientific">Allocatelliglobosispora scoriae</name>
    <dbReference type="NCBI Taxonomy" id="643052"/>
    <lineage>
        <taxon>Bacteria</taxon>
        <taxon>Bacillati</taxon>
        <taxon>Actinomycetota</taxon>
        <taxon>Actinomycetes</taxon>
        <taxon>Micromonosporales</taxon>
        <taxon>Micromonosporaceae</taxon>
        <taxon>Allocatelliglobosispora</taxon>
    </lineage>
</organism>
<dbReference type="PROSITE" id="PS50887">
    <property type="entry name" value="GGDEF"/>
    <property type="match status" value="1"/>
</dbReference>
<dbReference type="EMBL" id="JACHMN010000003">
    <property type="protein sequence ID" value="MBB5874402.1"/>
    <property type="molecule type" value="Genomic_DNA"/>
</dbReference>
<evidence type="ECO:0000313" key="5">
    <source>
        <dbReference type="Proteomes" id="UP000587527"/>
    </source>
</evidence>
<dbReference type="PROSITE" id="PS50883">
    <property type="entry name" value="EAL"/>
    <property type="match status" value="1"/>
</dbReference>